<reference evidence="1 2" key="1">
    <citation type="journal article" date="2018" name="Mol. Plant">
        <title>The genome of Artemisia annua provides insight into the evolution of Asteraceae family and artemisinin biosynthesis.</title>
        <authorList>
            <person name="Shen Q."/>
            <person name="Zhang L."/>
            <person name="Liao Z."/>
            <person name="Wang S."/>
            <person name="Yan T."/>
            <person name="Shi P."/>
            <person name="Liu M."/>
            <person name="Fu X."/>
            <person name="Pan Q."/>
            <person name="Wang Y."/>
            <person name="Lv Z."/>
            <person name="Lu X."/>
            <person name="Zhang F."/>
            <person name="Jiang W."/>
            <person name="Ma Y."/>
            <person name="Chen M."/>
            <person name="Hao X."/>
            <person name="Li L."/>
            <person name="Tang Y."/>
            <person name="Lv G."/>
            <person name="Zhou Y."/>
            <person name="Sun X."/>
            <person name="Brodelius P.E."/>
            <person name="Rose J.K.C."/>
            <person name="Tang K."/>
        </authorList>
    </citation>
    <scope>NUCLEOTIDE SEQUENCE [LARGE SCALE GENOMIC DNA]</scope>
    <source>
        <strain evidence="2">cv. Huhao1</strain>
        <tissue evidence="1">Leaf</tissue>
    </source>
</reference>
<gene>
    <name evidence="1" type="ORF">CTI12_AA219970</name>
</gene>
<evidence type="ECO:0000313" key="2">
    <source>
        <dbReference type="Proteomes" id="UP000245207"/>
    </source>
</evidence>
<keyword evidence="2" id="KW-1185">Reference proteome</keyword>
<evidence type="ECO:0008006" key="3">
    <source>
        <dbReference type="Google" id="ProtNLM"/>
    </source>
</evidence>
<dbReference type="EMBL" id="PKPP01002057">
    <property type="protein sequence ID" value="PWA77932.1"/>
    <property type="molecule type" value="Genomic_DNA"/>
</dbReference>
<comment type="caution">
    <text evidence="1">The sequence shown here is derived from an EMBL/GenBank/DDBJ whole genome shotgun (WGS) entry which is preliminary data.</text>
</comment>
<organism evidence="1 2">
    <name type="scientific">Artemisia annua</name>
    <name type="common">Sweet wormwood</name>
    <dbReference type="NCBI Taxonomy" id="35608"/>
    <lineage>
        <taxon>Eukaryota</taxon>
        <taxon>Viridiplantae</taxon>
        <taxon>Streptophyta</taxon>
        <taxon>Embryophyta</taxon>
        <taxon>Tracheophyta</taxon>
        <taxon>Spermatophyta</taxon>
        <taxon>Magnoliopsida</taxon>
        <taxon>eudicotyledons</taxon>
        <taxon>Gunneridae</taxon>
        <taxon>Pentapetalae</taxon>
        <taxon>asterids</taxon>
        <taxon>campanulids</taxon>
        <taxon>Asterales</taxon>
        <taxon>Asteraceae</taxon>
        <taxon>Asteroideae</taxon>
        <taxon>Anthemideae</taxon>
        <taxon>Artemisiinae</taxon>
        <taxon>Artemisia</taxon>
    </lineage>
</organism>
<dbReference type="Proteomes" id="UP000245207">
    <property type="component" value="Unassembled WGS sequence"/>
</dbReference>
<proteinExistence type="predicted"/>
<accession>A0A2U1NWP5</accession>
<protein>
    <recommendedName>
        <fullName evidence="3">F-box domain-containing protein</fullName>
    </recommendedName>
</protein>
<name>A0A2U1NWP5_ARTAN</name>
<dbReference type="AlphaFoldDB" id="A0A2U1NWP5"/>
<sequence length="258" mass="29914">MKERALVNKYFNSLITSNDGFISGYNKRDRPQVWLFNHCTTREYERYGVFYGNRVSDTGRLIIPIQPKVNWCDYFYYIQFVDVSGSFSLFRLASVHTLLVVNPFVGYTDCLLDVPLTIFSPNLFEVPHYLSITSDQADGFRIFYVNLVNDIPRFHVFDSRVGFWVVKNAYLLGEQVVGKLGGSGDLTYEFTIVDDDSLYSMLSWDGNLFYCVGDLLHDDSDDLDYELTWYYFGDWALNLMGSDYTYHKCGFELVACVK</sequence>
<evidence type="ECO:0000313" key="1">
    <source>
        <dbReference type="EMBL" id="PWA77932.1"/>
    </source>
</evidence>